<evidence type="ECO:0000259" key="2">
    <source>
        <dbReference type="Pfam" id="PF02481"/>
    </source>
</evidence>
<dbReference type="AlphaFoldDB" id="A0A2N1J5D8"/>
<evidence type="ECO:0000313" key="4">
    <source>
        <dbReference type="Proteomes" id="UP000233248"/>
    </source>
</evidence>
<feature type="domain" description="Smf/DprA SLOG" evidence="2">
    <location>
        <begin position="12"/>
        <end position="205"/>
    </location>
</feature>
<dbReference type="EMBL" id="NXIF01000008">
    <property type="protein sequence ID" value="PKI81746.1"/>
    <property type="molecule type" value="Genomic_DNA"/>
</dbReference>
<dbReference type="Gene3D" id="3.40.50.450">
    <property type="match status" value="1"/>
</dbReference>
<dbReference type="RefSeq" id="WP_101183643.1">
    <property type="nucleotide sequence ID" value="NZ_CP031218.1"/>
</dbReference>
<organism evidence="3 4">
    <name type="scientific">Malaciobacter halophilus</name>
    <dbReference type="NCBI Taxonomy" id="197482"/>
    <lineage>
        <taxon>Bacteria</taxon>
        <taxon>Pseudomonadati</taxon>
        <taxon>Campylobacterota</taxon>
        <taxon>Epsilonproteobacteria</taxon>
        <taxon>Campylobacterales</taxon>
        <taxon>Arcobacteraceae</taxon>
        <taxon>Malaciobacter</taxon>
    </lineage>
</organism>
<proteinExistence type="inferred from homology"/>
<dbReference type="SUPFAM" id="SSF102405">
    <property type="entry name" value="MCP/YpsA-like"/>
    <property type="match status" value="1"/>
</dbReference>
<reference evidence="3 4" key="1">
    <citation type="submission" date="2017-09" db="EMBL/GenBank/DDBJ databases">
        <title>Genomics of the genus Arcobacter.</title>
        <authorList>
            <person name="Perez-Cataluna A."/>
            <person name="Figueras M.J."/>
            <person name="Salas-Masso N."/>
        </authorList>
    </citation>
    <scope>NUCLEOTIDE SEQUENCE [LARGE SCALE GENOMIC DNA]</scope>
    <source>
        <strain evidence="3 4">DSM 18005</strain>
    </source>
</reference>
<dbReference type="KEGG" id="ahs:AHALO_2393"/>
<comment type="caution">
    <text evidence="3">The sequence shown here is derived from an EMBL/GenBank/DDBJ whole genome shotgun (WGS) entry which is preliminary data.</text>
</comment>
<dbReference type="PANTHER" id="PTHR43022">
    <property type="entry name" value="PROTEIN SMF"/>
    <property type="match status" value="1"/>
</dbReference>
<dbReference type="Proteomes" id="UP000233248">
    <property type="component" value="Unassembled WGS sequence"/>
</dbReference>
<dbReference type="InterPro" id="IPR057666">
    <property type="entry name" value="DrpA_SLOG"/>
</dbReference>
<evidence type="ECO:0000313" key="3">
    <source>
        <dbReference type="EMBL" id="PKI81746.1"/>
    </source>
</evidence>
<name>A0A2N1J5D8_9BACT</name>
<dbReference type="InterPro" id="IPR003488">
    <property type="entry name" value="DprA"/>
</dbReference>
<dbReference type="GO" id="GO:0009294">
    <property type="term" value="P:DNA-mediated transformation"/>
    <property type="evidence" value="ECO:0007669"/>
    <property type="project" value="InterPro"/>
</dbReference>
<dbReference type="OrthoDB" id="9785707at2"/>
<dbReference type="PANTHER" id="PTHR43022:SF1">
    <property type="entry name" value="PROTEIN SMF"/>
    <property type="match status" value="1"/>
</dbReference>
<sequence>MTKTLDFHIKKFDCLKTYPNEIYYRGNLDLLNKNSISIVGTRRPINYTKQLCYELASKLSNRGICIVSGGAMGVDAIAHQGAGFNNTISILANGLNIKYPKVNKNLLTSIENQGLLLSTYKDNFKATKYTFVHRNELVVALSDTLVIMQADENSGSIRSLEYALKMNKKIYTISHRANDNKGLIQYIKKGLVEVIYDVDEFVNSFKKEESKQDDEILTYLKTNPTYEEALLRYNQKIFEYELNSIFKVENGVCIVI</sequence>
<dbReference type="Pfam" id="PF02481">
    <property type="entry name" value="DNA_processg_A"/>
    <property type="match status" value="1"/>
</dbReference>
<evidence type="ECO:0000256" key="1">
    <source>
        <dbReference type="ARBA" id="ARBA00006525"/>
    </source>
</evidence>
<keyword evidence="4" id="KW-1185">Reference proteome</keyword>
<gene>
    <name evidence="3" type="ORF">CP960_02410</name>
</gene>
<protein>
    <submittedName>
        <fullName evidence="3">DNA processing protein DprA</fullName>
    </submittedName>
</protein>
<accession>A0A2N1J5D8</accession>
<comment type="similarity">
    <text evidence="1">Belongs to the DprA/Smf family.</text>
</comment>